<dbReference type="EMBL" id="JAVDVQ010000004">
    <property type="protein sequence ID" value="MDR7082149.1"/>
    <property type="molecule type" value="Genomic_DNA"/>
</dbReference>
<feature type="transmembrane region" description="Helical" evidence="1">
    <location>
        <begin position="20"/>
        <end position="38"/>
    </location>
</feature>
<keyword evidence="3" id="KW-1185">Reference proteome</keyword>
<evidence type="ECO:0000313" key="2">
    <source>
        <dbReference type="EMBL" id="MDR7082149.1"/>
    </source>
</evidence>
<keyword evidence="1" id="KW-0812">Transmembrane</keyword>
<accession>A0ABU1UAD5</accession>
<reference evidence="2 3" key="1">
    <citation type="submission" date="2023-07" db="EMBL/GenBank/DDBJ databases">
        <title>Sorghum-associated microbial communities from plants grown in Nebraska, USA.</title>
        <authorList>
            <person name="Schachtman D."/>
        </authorList>
    </citation>
    <scope>NUCLEOTIDE SEQUENCE [LARGE SCALE GENOMIC DNA]</scope>
    <source>
        <strain evidence="2 3">BE167</strain>
    </source>
</reference>
<feature type="transmembrane region" description="Helical" evidence="1">
    <location>
        <begin position="192"/>
        <end position="212"/>
    </location>
</feature>
<evidence type="ECO:0008006" key="4">
    <source>
        <dbReference type="Google" id="ProtNLM"/>
    </source>
</evidence>
<sequence length="230" mass="23576">MTLEIKMSAVRGSRRLSGWAVIYVLAWLSGLAAGPSHLAGTLTASQLHAFYLESGGAALVQALLVHGAAGVALAGMALGLPRTATSQRLIVAATVAGLGAAILSLAQSALAAVAALGAERLTAEGTLGLVHAIDRFDSLKLLLLAIFVATVTALLRSRGFTPRWLTGSAALLSPMLVAGAAAFLVSNQVLDTVLAGSLVLLLVWASVIAWTMRPRRTPSAPEILQSRPTA</sequence>
<evidence type="ECO:0000313" key="3">
    <source>
        <dbReference type="Proteomes" id="UP001252243"/>
    </source>
</evidence>
<feature type="transmembrane region" description="Helical" evidence="1">
    <location>
        <begin position="167"/>
        <end position="186"/>
    </location>
</feature>
<keyword evidence="1" id="KW-1133">Transmembrane helix</keyword>
<protein>
    <recommendedName>
        <fullName evidence="4">DUF4386 domain-containing protein</fullName>
    </recommendedName>
</protein>
<comment type="caution">
    <text evidence="2">The sequence shown here is derived from an EMBL/GenBank/DDBJ whole genome shotgun (WGS) entry which is preliminary data.</text>
</comment>
<proteinExistence type="predicted"/>
<dbReference type="Proteomes" id="UP001252243">
    <property type="component" value="Unassembled WGS sequence"/>
</dbReference>
<dbReference type="RefSeq" id="WP_310052275.1">
    <property type="nucleotide sequence ID" value="NZ_JAVDVQ010000004.1"/>
</dbReference>
<name>A0ABU1UAD5_9MICC</name>
<gene>
    <name evidence="2" type="ORF">J2X01_001434</name>
</gene>
<feature type="transmembrane region" description="Helical" evidence="1">
    <location>
        <begin position="90"/>
        <end position="118"/>
    </location>
</feature>
<feature type="transmembrane region" description="Helical" evidence="1">
    <location>
        <begin position="58"/>
        <end position="78"/>
    </location>
</feature>
<feature type="transmembrane region" description="Helical" evidence="1">
    <location>
        <begin position="138"/>
        <end position="155"/>
    </location>
</feature>
<evidence type="ECO:0000256" key="1">
    <source>
        <dbReference type="SAM" id="Phobius"/>
    </source>
</evidence>
<organism evidence="2 3">
    <name type="scientific">Arthrobacter ginsengisoli</name>
    <dbReference type="NCBI Taxonomy" id="1356565"/>
    <lineage>
        <taxon>Bacteria</taxon>
        <taxon>Bacillati</taxon>
        <taxon>Actinomycetota</taxon>
        <taxon>Actinomycetes</taxon>
        <taxon>Micrococcales</taxon>
        <taxon>Micrococcaceae</taxon>
        <taxon>Arthrobacter</taxon>
    </lineage>
</organism>
<keyword evidence="1" id="KW-0472">Membrane</keyword>